<dbReference type="AlphaFoldDB" id="A0A6L9SA29"/>
<dbReference type="PRINTS" id="PR00483">
    <property type="entry name" value="BACPHPHTASE"/>
</dbReference>
<dbReference type="SUPFAM" id="SSF48317">
    <property type="entry name" value="Acid phosphatase/Vanadium-dependent haloperoxidase"/>
    <property type="match status" value="1"/>
</dbReference>
<proteinExistence type="predicted"/>
<feature type="region of interest" description="Disordered" evidence="2">
    <location>
        <begin position="160"/>
        <end position="193"/>
    </location>
</feature>
<gene>
    <name evidence="4" type="ORF">G1H10_17380</name>
</gene>
<dbReference type="Pfam" id="PF12951">
    <property type="entry name" value="PATR"/>
    <property type="match status" value="1"/>
</dbReference>
<accession>A0A6L9SA29</accession>
<dbReference type="SMART" id="SM00014">
    <property type="entry name" value="acidPPc"/>
    <property type="match status" value="1"/>
</dbReference>
<dbReference type="InterPro" id="IPR013425">
    <property type="entry name" value="Autotrns_rpt"/>
</dbReference>
<evidence type="ECO:0000259" key="3">
    <source>
        <dbReference type="SMART" id="SM00014"/>
    </source>
</evidence>
<keyword evidence="5" id="KW-1185">Reference proteome</keyword>
<evidence type="ECO:0000256" key="1">
    <source>
        <dbReference type="ARBA" id="ARBA00022729"/>
    </source>
</evidence>
<keyword evidence="1" id="KW-0732">Signal</keyword>
<dbReference type="GO" id="GO:0030288">
    <property type="term" value="C:outer membrane-bounded periplasmic space"/>
    <property type="evidence" value="ECO:0007669"/>
    <property type="project" value="InterPro"/>
</dbReference>
<dbReference type="InterPro" id="IPR006311">
    <property type="entry name" value="TAT_signal"/>
</dbReference>
<organism evidence="4 5">
    <name type="scientific">Phytoactinopolyspora halotolerans</name>
    <dbReference type="NCBI Taxonomy" id="1981512"/>
    <lineage>
        <taxon>Bacteria</taxon>
        <taxon>Bacillati</taxon>
        <taxon>Actinomycetota</taxon>
        <taxon>Actinomycetes</taxon>
        <taxon>Jiangellales</taxon>
        <taxon>Jiangellaceae</taxon>
        <taxon>Phytoactinopolyspora</taxon>
    </lineage>
</organism>
<dbReference type="SUPFAM" id="SSF51126">
    <property type="entry name" value="Pectin lyase-like"/>
    <property type="match status" value="1"/>
</dbReference>
<dbReference type="InterPro" id="IPR001011">
    <property type="entry name" value="Acid_Pase_classA_bac"/>
</dbReference>
<dbReference type="PROSITE" id="PS51318">
    <property type="entry name" value="TAT"/>
    <property type="match status" value="1"/>
</dbReference>
<dbReference type="InterPro" id="IPR036938">
    <property type="entry name" value="PAP2/HPO_sf"/>
</dbReference>
<name>A0A6L9SA29_9ACTN</name>
<protein>
    <submittedName>
        <fullName evidence="4">Phosphatase PAP2 family protein</fullName>
    </submittedName>
</protein>
<comment type="caution">
    <text evidence="4">The sequence shown here is derived from an EMBL/GenBank/DDBJ whole genome shotgun (WGS) entry which is preliminary data.</text>
</comment>
<sequence length="651" mass="68317">MDRRSFLRGSAGVSAGLVAGSSAVTFVAGSQSAAAPAVPAATGAFGQPLTSAVAGKAFVDDYLTNSTDNLSKETNAAVRILSGMEELWKTGGSWDDGVVLDRDQLRENIRFVIDTTAERTDAEAKQSFIDDRQHQSYSATGGLGPLTDVYRTGAKAVTSITAAPDGTPPEKVSDGVPDDAPEGSATGAGSPDSELGLVVELVNTIRGPHASSNPSKYTFQYPRPWRMTLDSEVVETDGIPVMGFPVYDCDVAVAPQLLRQRSDTPERDGGYPSGHTNAAYLAALALAYAIPERFQELLTRASDVGHSRIESGMHSPVDVIGGRVLATALAAAVLYDPQYAELKAAARRQAAEYFQAQTGATADTLHAHAHSAGIDTDRHADYEANRATFTERLTYVLQRQGRDTELAVPKGAEVLLETRLPYLDAEQRRAVLQTTALPAGYPILDGPEGWGRLNLFAAADGYGALRDDVTVEMNAADGGFSAADTWRNDIDGPGGLVKRGTGTLTLTGDNGFTGGTEVHDGTLVAGSPTALGRGGVHVAGGTLRIAPDAGRAEVRGAYTQASGTVLEVTLSDAGEPVLDVLRPVTLEEGSVLDVHLDLAHPPAAGVAVPVIRGRRVRGKFQTVNLDVEVEGYEAVAEYSANGVSVRLEPTP</sequence>
<evidence type="ECO:0000313" key="5">
    <source>
        <dbReference type="Proteomes" id="UP000475214"/>
    </source>
</evidence>
<dbReference type="Pfam" id="PF01569">
    <property type="entry name" value="PAP2"/>
    <property type="match status" value="1"/>
</dbReference>
<feature type="domain" description="Phosphatidic acid phosphatase type 2/haloperoxidase" evidence="3">
    <location>
        <begin position="195"/>
        <end position="334"/>
    </location>
</feature>
<reference evidence="4 5" key="1">
    <citation type="submission" date="2020-02" db="EMBL/GenBank/DDBJ databases">
        <authorList>
            <person name="Li X.-J."/>
            <person name="Han X.-M."/>
        </authorList>
    </citation>
    <scope>NUCLEOTIDE SEQUENCE [LARGE SCALE GENOMIC DNA]</scope>
    <source>
        <strain evidence="4 5">CCTCC AB 2017055</strain>
    </source>
</reference>
<dbReference type="NCBIfam" id="TIGR02601">
    <property type="entry name" value="autotrns_rpt"/>
    <property type="match status" value="1"/>
</dbReference>
<dbReference type="EMBL" id="JAAGOA010000012">
    <property type="protein sequence ID" value="NEE01949.1"/>
    <property type="molecule type" value="Genomic_DNA"/>
</dbReference>
<dbReference type="InterPro" id="IPR011050">
    <property type="entry name" value="Pectin_lyase_fold/virulence"/>
</dbReference>
<evidence type="ECO:0000256" key="2">
    <source>
        <dbReference type="SAM" id="MobiDB-lite"/>
    </source>
</evidence>
<dbReference type="GO" id="GO:0003993">
    <property type="term" value="F:acid phosphatase activity"/>
    <property type="evidence" value="ECO:0007669"/>
    <property type="project" value="InterPro"/>
</dbReference>
<dbReference type="Gene3D" id="1.20.144.10">
    <property type="entry name" value="Phosphatidic acid phosphatase type 2/haloperoxidase"/>
    <property type="match status" value="1"/>
</dbReference>
<dbReference type="InterPro" id="IPR000326">
    <property type="entry name" value="PAP2/HPO"/>
</dbReference>
<dbReference type="Proteomes" id="UP000475214">
    <property type="component" value="Unassembled WGS sequence"/>
</dbReference>
<evidence type="ECO:0000313" key="4">
    <source>
        <dbReference type="EMBL" id="NEE01949.1"/>
    </source>
</evidence>